<dbReference type="Proteomes" id="UP000254266">
    <property type="component" value="Unassembled WGS sequence"/>
</dbReference>
<name>A0A370DI31_9GAMM</name>
<dbReference type="EMBL" id="QFXC01000007">
    <property type="protein sequence ID" value="RDH84541.1"/>
    <property type="molecule type" value="Genomic_DNA"/>
</dbReference>
<sequence length="66" mass="7642">MQNKFVSIQDEQPENNQSVIAYKLKVVLGEPIFTNQNCVQTFYIDGDFFCGFKPTHWAEMPALKIE</sequence>
<proteinExistence type="predicted"/>
<keyword evidence="2" id="KW-1185">Reference proteome</keyword>
<dbReference type="AlphaFoldDB" id="A0A370DI31"/>
<reference evidence="1 2" key="1">
    <citation type="journal article" date="2018" name="ISME J.">
        <title>Endosymbiont genomes yield clues of tubeworm success.</title>
        <authorList>
            <person name="Li Y."/>
            <person name="Liles M.R."/>
            <person name="Halanych K.M."/>
        </authorList>
    </citation>
    <scope>NUCLEOTIDE SEQUENCE [LARGE SCALE GENOMIC DNA]</scope>
    <source>
        <strain evidence="1">A1464</strain>
    </source>
</reference>
<evidence type="ECO:0000313" key="2">
    <source>
        <dbReference type="Proteomes" id="UP000254266"/>
    </source>
</evidence>
<gene>
    <name evidence="1" type="ORF">DIZ80_03460</name>
</gene>
<comment type="caution">
    <text evidence="1">The sequence shown here is derived from an EMBL/GenBank/DDBJ whole genome shotgun (WGS) entry which is preliminary data.</text>
</comment>
<accession>A0A370DI31</accession>
<protein>
    <submittedName>
        <fullName evidence="1">Uncharacterized protein</fullName>
    </submittedName>
</protein>
<organism evidence="1 2">
    <name type="scientific">endosymbiont of Galathealinum brachiosum</name>
    <dbReference type="NCBI Taxonomy" id="2200906"/>
    <lineage>
        <taxon>Bacteria</taxon>
        <taxon>Pseudomonadati</taxon>
        <taxon>Pseudomonadota</taxon>
        <taxon>Gammaproteobacteria</taxon>
        <taxon>sulfur-oxidizing symbionts</taxon>
    </lineage>
</organism>
<evidence type="ECO:0000313" key="1">
    <source>
        <dbReference type="EMBL" id="RDH84541.1"/>
    </source>
</evidence>